<dbReference type="PANTHER" id="PTHR14695">
    <property type="entry name" value="SHC SH2-DOMAIN BINDING PROTEIN 1-RELATED"/>
    <property type="match status" value="1"/>
</dbReference>
<reference evidence="7" key="1">
    <citation type="submission" date="2025-08" db="UniProtKB">
        <authorList>
            <consortium name="Ensembl"/>
        </authorList>
    </citation>
    <scope>IDENTIFICATION</scope>
</reference>
<dbReference type="AlphaFoldDB" id="A0A8C5CYI7"/>
<name>A0A8C5CYI7_GADMO</name>
<evidence type="ECO:0000256" key="3">
    <source>
        <dbReference type="ARBA" id="ARBA00023212"/>
    </source>
</evidence>
<comment type="subcellular location">
    <subcellularLocation>
        <location evidence="1">Cytoplasm</location>
        <location evidence="1">Cytoskeleton</location>
        <location evidence="1">Spindle</location>
    </subcellularLocation>
</comment>
<evidence type="ECO:0000256" key="2">
    <source>
        <dbReference type="ARBA" id="ARBA00022490"/>
    </source>
</evidence>
<keyword evidence="8" id="KW-1185">Reference proteome</keyword>
<gene>
    <name evidence="7" type="primary">SHCBP1L</name>
</gene>
<dbReference type="PANTHER" id="PTHR14695:SF7">
    <property type="entry name" value="TESTICULAR SPINDLE-ASSOCIATED PROTEIN SHCBP1L"/>
    <property type="match status" value="1"/>
</dbReference>
<feature type="domain" description="Right handed beta helix" evidence="5">
    <location>
        <begin position="441"/>
        <end position="539"/>
    </location>
</feature>
<dbReference type="InterPro" id="IPR012334">
    <property type="entry name" value="Pectin_lyas_fold"/>
</dbReference>
<proteinExistence type="predicted"/>
<dbReference type="Ensembl" id="ENSGMOT00000060292.1">
    <property type="protein sequence ID" value="ENSGMOP00000067827.1"/>
    <property type="gene ID" value="ENSGMOG00000022626.1"/>
</dbReference>
<feature type="domain" description="SHC SH2" evidence="6">
    <location>
        <begin position="80"/>
        <end position="306"/>
    </location>
</feature>
<evidence type="ECO:0000256" key="4">
    <source>
        <dbReference type="SAM" id="MobiDB-lite"/>
    </source>
</evidence>
<keyword evidence="2" id="KW-0963">Cytoplasm</keyword>
<dbReference type="Pfam" id="PF23762">
    <property type="entry name" value="SHCBP_N"/>
    <property type="match status" value="1"/>
</dbReference>
<dbReference type="Proteomes" id="UP000694546">
    <property type="component" value="Chromosome 8"/>
</dbReference>
<organism evidence="7 8">
    <name type="scientific">Gadus morhua</name>
    <name type="common">Atlantic cod</name>
    <dbReference type="NCBI Taxonomy" id="8049"/>
    <lineage>
        <taxon>Eukaryota</taxon>
        <taxon>Metazoa</taxon>
        <taxon>Chordata</taxon>
        <taxon>Craniata</taxon>
        <taxon>Vertebrata</taxon>
        <taxon>Euteleostomi</taxon>
        <taxon>Actinopterygii</taxon>
        <taxon>Neopterygii</taxon>
        <taxon>Teleostei</taxon>
        <taxon>Neoteleostei</taxon>
        <taxon>Acanthomorphata</taxon>
        <taxon>Zeiogadaria</taxon>
        <taxon>Gadariae</taxon>
        <taxon>Gadiformes</taxon>
        <taxon>Gadoidei</taxon>
        <taxon>Gadidae</taxon>
        <taxon>Gadus</taxon>
    </lineage>
</organism>
<dbReference type="GO" id="GO:0007112">
    <property type="term" value="P:male meiosis cytokinesis"/>
    <property type="evidence" value="ECO:0007669"/>
    <property type="project" value="TreeGrafter"/>
</dbReference>
<sequence>MEASKYFKAMEESTNSPVIDDPTDEEDSSADYSPQIVRRKTPFNITKVANNKSDEEVTEELHAKALPHIFTSDKSYSYDDRVSLYCDQIIGKCSAEDVGEALGVYLTGKLSRPTGSWKAVWRTVPDVLLEDCDYGELEFVGVLVEVTVYPQQVSVSVTEPFSSNITNLPRKLVGALLLELGHKVTVLEVYPIQNQGKEVDEIAEALEQLRFFYDSLWRDWVDVKQGEEYAERIEKRLRYYDMQEAFPGEMAQSYQQTLEEYNTKQAEMSVYQASLPGEPQPREAVECWRKYYEMTMLAGFLKFWEDTRPGSGLSRIYKRRRGERTSGMPVTHIVAQMMTAAMVKSFSSDTLIHQHDSLSGALDACFSGDTVVLVPGQYQAHGLSTLTDDITIRGAGEQREVVLTSQPGQPCLVVSNAARVKLSNLRLQQEPLREAAGVLVVVEAGEMTLDGCELQGGVTGVCVHTGATLLMRSCEVSGAQGAAVELSPGSVAELSGNEIHHCSNKEKHGAISLKILPKPRLTMSDNHIHDNQGYGIAIVVPDNLQPPVPRSEPTDLTASGDQGTPEHLAQVLQELGLEVQSNKLDQNQLGDIHLLHHSGSRT</sequence>
<protein>
    <submittedName>
        <fullName evidence="7">SHC binding and spindle associated 1 like</fullName>
    </submittedName>
</protein>
<dbReference type="Pfam" id="PF13229">
    <property type="entry name" value="Beta_helix"/>
    <property type="match status" value="1"/>
</dbReference>
<dbReference type="InterPro" id="IPR045140">
    <property type="entry name" value="SHCBP1-like"/>
</dbReference>
<dbReference type="GO" id="GO:0072687">
    <property type="term" value="C:meiotic spindle"/>
    <property type="evidence" value="ECO:0007669"/>
    <property type="project" value="TreeGrafter"/>
</dbReference>
<feature type="region of interest" description="Disordered" evidence="4">
    <location>
        <begin position="1"/>
        <end position="34"/>
    </location>
</feature>
<dbReference type="OMA" id="INLWCDM"/>
<evidence type="ECO:0000256" key="1">
    <source>
        <dbReference type="ARBA" id="ARBA00004186"/>
    </source>
</evidence>
<keyword evidence="3" id="KW-0206">Cytoskeleton</keyword>
<dbReference type="SUPFAM" id="SSF51126">
    <property type="entry name" value="Pectin lyase-like"/>
    <property type="match status" value="1"/>
</dbReference>
<dbReference type="Gene3D" id="2.160.20.10">
    <property type="entry name" value="Single-stranded right-handed beta-helix, Pectin lyase-like"/>
    <property type="match status" value="1"/>
</dbReference>
<reference evidence="7" key="2">
    <citation type="submission" date="2025-09" db="UniProtKB">
        <authorList>
            <consortium name="Ensembl"/>
        </authorList>
    </citation>
    <scope>IDENTIFICATION</scope>
</reference>
<evidence type="ECO:0000259" key="6">
    <source>
        <dbReference type="Pfam" id="PF23762"/>
    </source>
</evidence>
<evidence type="ECO:0000313" key="8">
    <source>
        <dbReference type="Proteomes" id="UP000694546"/>
    </source>
</evidence>
<dbReference type="InterPro" id="IPR057508">
    <property type="entry name" value="SHCBP-like_N"/>
</dbReference>
<dbReference type="GO" id="GO:0007283">
    <property type="term" value="P:spermatogenesis"/>
    <property type="evidence" value="ECO:0007669"/>
    <property type="project" value="TreeGrafter"/>
</dbReference>
<dbReference type="InterPro" id="IPR011050">
    <property type="entry name" value="Pectin_lyase_fold/virulence"/>
</dbReference>
<evidence type="ECO:0000259" key="5">
    <source>
        <dbReference type="Pfam" id="PF13229"/>
    </source>
</evidence>
<feature type="region of interest" description="Disordered" evidence="4">
    <location>
        <begin position="543"/>
        <end position="563"/>
    </location>
</feature>
<accession>A0A8C5CYI7</accession>
<dbReference type="GeneTree" id="ENSGT00940000161173"/>
<dbReference type="InterPro" id="IPR039448">
    <property type="entry name" value="Beta_helix"/>
</dbReference>
<evidence type="ECO:0000313" key="7">
    <source>
        <dbReference type="Ensembl" id="ENSGMOP00000067827.1"/>
    </source>
</evidence>